<dbReference type="EMBL" id="ADCY02000043">
    <property type="protein sequence ID" value="EFG30631.1"/>
    <property type="molecule type" value="Genomic_DNA"/>
</dbReference>
<feature type="transmembrane region" description="Helical" evidence="8">
    <location>
        <begin position="447"/>
        <end position="468"/>
    </location>
</feature>
<dbReference type="Gene3D" id="1.20.1250.20">
    <property type="entry name" value="MFS general substrate transporter like domains"/>
    <property type="match status" value="1"/>
</dbReference>
<feature type="transmembrane region" description="Helical" evidence="8">
    <location>
        <begin position="277"/>
        <end position="294"/>
    </location>
</feature>
<dbReference type="HOGENOM" id="CLU_000960_28_0_4"/>
<evidence type="ECO:0000256" key="5">
    <source>
        <dbReference type="ARBA" id="ARBA00022692"/>
    </source>
</evidence>
<dbReference type="PRINTS" id="PR01036">
    <property type="entry name" value="TCRTETB"/>
</dbReference>
<dbReference type="PANTHER" id="PTHR42718:SF9">
    <property type="entry name" value="MAJOR FACILITATOR SUPERFAMILY MULTIDRUG TRANSPORTER MFSC"/>
    <property type="match status" value="1"/>
</dbReference>
<organism evidence="10 11">
    <name type="scientific">Simonsiella muelleri ATCC 29453</name>
    <dbReference type="NCBI Taxonomy" id="641147"/>
    <lineage>
        <taxon>Bacteria</taxon>
        <taxon>Pseudomonadati</taxon>
        <taxon>Pseudomonadota</taxon>
        <taxon>Betaproteobacteria</taxon>
        <taxon>Neisseriales</taxon>
        <taxon>Neisseriaceae</taxon>
        <taxon>Simonsiella</taxon>
    </lineage>
</organism>
<feature type="transmembrane region" description="Helical" evidence="8">
    <location>
        <begin position="98"/>
        <end position="117"/>
    </location>
</feature>
<sequence>MTHHVDSSSPSEYLADNPQFPTKLIVFTLFIGAFFGYLNDTLLNVALPTLMNEFQVSKTTVQWLVTGFLLLMGALTPITASLIQWFPTRRLILITQGLFVVGSLICALAPNFAFLLLGRMVQAVSAALFVPLLMNGILTIYPPHKRGTAMGLVTMMFTVAPALGPTLSGMIIDELNWRYLFGLTIPFMLVAMILTTKFLNVNLSEITRPKIDLLSSILSVLGFGGLVYGSSQFSALLGSLFTLIMLISLIFVIWFAKRQFQLEKPLLNLHVFAVRQFRLSVLILLCAYFLFMGMEVMMPMYTQQVLLISATTTGLILMPASIAQAIAAPVLGVLLDKKGGRWVLLPATFVLLISLILMWLLFDIQTSTLALSALFALMAMAVSAAITGETHGLNALDKPLHPHGTAVITTLNPIAAALGASIFVGVMNIGEHIGTFATPQAATLNGVHWSMTGAVAVATLACYFGLFIRRNVHELHG</sequence>
<protein>
    <submittedName>
        <fullName evidence="10">Drug:H+ antiporter-2 (14 Spanner) (DHA2) family drug resistance MFS transporter</fullName>
    </submittedName>
</protein>
<dbReference type="InterPro" id="IPR011701">
    <property type="entry name" value="MFS"/>
</dbReference>
<comment type="subcellular location">
    <subcellularLocation>
        <location evidence="1">Cell membrane</location>
        <topology evidence="1">Multi-pass membrane protein</topology>
    </subcellularLocation>
</comment>
<keyword evidence="6 8" id="KW-1133">Transmembrane helix</keyword>
<feature type="domain" description="Major facilitator superfamily (MFS) profile" evidence="9">
    <location>
        <begin position="25"/>
        <end position="473"/>
    </location>
</feature>
<evidence type="ECO:0000256" key="6">
    <source>
        <dbReference type="ARBA" id="ARBA00022989"/>
    </source>
</evidence>
<feature type="transmembrane region" description="Helical" evidence="8">
    <location>
        <begin position="406"/>
        <end position="427"/>
    </location>
</feature>
<dbReference type="SUPFAM" id="SSF103473">
    <property type="entry name" value="MFS general substrate transporter"/>
    <property type="match status" value="1"/>
</dbReference>
<dbReference type="GO" id="GO:0005886">
    <property type="term" value="C:plasma membrane"/>
    <property type="evidence" value="ECO:0007669"/>
    <property type="project" value="UniProtKB-SubCell"/>
</dbReference>
<feature type="transmembrane region" description="Helical" evidence="8">
    <location>
        <begin position="211"/>
        <end position="229"/>
    </location>
</feature>
<keyword evidence="7 8" id="KW-0472">Membrane</keyword>
<evidence type="ECO:0000256" key="3">
    <source>
        <dbReference type="ARBA" id="ARBA00022448"/>
    </source>
</evidence>
<evidence type="ECO:0000256" key="8">
    <source>
        <dbReference type="SAM" id="Phobius"/>
    </source>
</evidence>
<dbReference type="KEGG" id="smur:BWP33_11590"/>
<dbReference type="InterPro" id="IPR004638">
    <property type="entry name" value="EmrB-like"/>
</dbReference>
<evidence type="ECO:0000313" key="10">
    <source>
        <dbReference type="EMBL" id="EFG30631.1"/>
    </source>
</evidence>
<reference evidence="10 11" key="2">
    <citation type="submission" date="2011-10" db="EMBL/GenBank/DDBJ databases">
        <title>The Genome Sequence of Simonsiella muelleri ATCC 29453.</title>
        <authorList>
            <consortium name="The Broad Institute Genome Sequencing Platform"/>
            <consortium name="The Broad Institute Genome Sequencing Center for Infectious Disease"/>
            <person name="Earl A."/>
            <person name="Ward D."/>
            <person name="Feldgarden M."/>
            <person name="Gevers D."/>
            <person name="Izard J."/>
            <person name="Baranova O.V."/>
            <person name="Blanton J.M."/>
            <person name="Tanner A.C."/>
            <person name="Dewhirst F."/>
            <person name="Young S.K."/>
            <person name="Zeng Q."/>
            <person name="Gargeya S."/>
            <person name="Fitzgerald M."/>
            <person name="Haas B."/>
            <person name="Abouelleil A."/>
            <person name="Alvarado L."/>
            <person name="Arachchi H.M."/>
            <person name="Berlin A."/>
            <person name="Brown A."/>
            <person name="Chapman S.B."/>
            <person name="Chen Z."/>
            <person name="Dunbar C."/>
            <person name="Freedman E."/>
            <person name="Gearin G."/>
            <person name="Goldberg J."/>
            <person name="Griggs A."/>
            <person name="Gujja S."/>
            <person name="Heiman D."/>
            <person name="Howarth C."/>
            <person name="Larson L."/>
            <person name="Lui A."/>
            <person name="MacDonald P.J.P."/>
            <person name="Montmayeur A."/>
            <person name="Murphy C."/>
            <person name="Neiman D."/>
            <person name="Pearson M."/>
            <person name="Priest M."/>
            <person name="Roberts A."/>
            <person name="Saif S."/>
            <person name="Shea T."/>
            <person name="Shenoy N."/>
            <person name="Sisk P."/>
            <person name="Stolte C."/>
            <person name="Sykes S."/>
            <person name="Wortman J."/>
            <person name="Nusbaum C."/>
            <person name="Birren B."/>
        </authorList>
    </citation>
    <scope>NUCLEOTIDE SEQUENCE [LARGE SCALE GENOMIC DNA]</scope>
    <source>
        <strain evidence="10 11">ATCC 29453</strain>
    </source>
</reference>
<comment type="caution">
    <text evidence="10">The sequence shown here is derived from an EMBL/GenBank/DDBJ whole genome shotgun (WGS) entry which is preliminary data.</text>
</comment>
<feature type="transmembrane region" description="Helical" evidence="8">
    <location>
        <begin position="314"/>
        <end position="335"/>
    </location>
</feature>
<keyword evidence="5 8" id="KW-0812">Transmembrane</keyword>
<feature type="transmembrane region" description="Helical" evidence="8">
    <location>
        <begin position="178"/>
        <end position="199"/>
    </location>
</feature>
<dbReference type="AlphaFoldDB" id="V9HLT4"/>
<accession>V9HLT4</accession>
<dbReference type="PROSITE" id="PS50850">
    <property type="entry name" value="MFS"/>
    <property type="match status" value="1"/>
</dbReference>
<dbReference type="NCBIfam" id="TIGR00711">
    <property type="entry name" value="efflux_EmrB"/>
    <property type="match status" value="1"/>
</dbReference>
<feature type="transmembrane region" description="Helical" evidence="8">
    <location>
        <begin position="153"/>
        <end position="172"/>
    </location>
</feature>
<dbReference type="InterPro" id="IPR036259">
    <property type="entry name" value="MFS_trans_sf"/>
</dbReference>
<evidence type="ECO:0000313" key="11">
    <source>
        <dbReference type="Proteomes" id="UP000017813"/>
    </source>
</evidence>
<comment type="similarity">
    <text evidence="2">Belongs to the major facilitator superfamily. EmrB family.</text>
</comment>
<feature type="transmembrane region" description="Helical" evidence="8">
    <location>
        <begin position="24"/>
        <end position="43"/>
    </location>
</feature>
<dbReference type="PANTHER" id="PTHR42718">
    <property type="entry name" value="MAJOR FACILITATOR SUPERFAMILY MULTIDRUG TRANSPORTER MFSC"/>
    <property type="match status" value="1"/>
</dbReference>
<keyword evidence="3" id="KW-0813">Transport</keyword>
<dbReference type="Pfam" id="PF07690">
    <property type="entry name" value="MFS_1"/>
    <property type="match status" value="1"/>
</dbReference>
<name>V9HLT4_9NEIS</name>
<dbReference type="InterPro" id="IPR020846">
    <property type="entry name" value="MFS_dom"/>
</dbReference>
<feature type="transmembrane region" description="Helical" evidence="8">
    <location>
        <begin position="123"/>
        <end position="141"/>
    </location>
</feature>
<keyword evidence="11" id="KW-1185">Reference proteome</keyword>
<dbReference type="STRING" id="641147.HMPREF9021_01601"/>
<dbReference type="eggNOG" id="COG2814">
    <property type="taxonomic scope" value="Bacteria"/>
</dbReference>
<gene>
    <name evidence="10" type="ORF">HMPREF9021_01601</name>
</gene>
<dbReference type="RefSeq" id="WP_002642317.1">
    <property type="nucleotide sequence ID" value="NZ_CP019448.1"/>
</dbReference>
<evidence type="ECO:0000259" key="9">
    <source>
        <dbReference type="PROSITE" id="PS50850"/>
    </source>
</evidence>
<feature type="transmembrane region" description="Helical" evidence="8">
    <location>
        <begin position="368"/>
        <end position="386"/>
    </location>
</feature>
<proteinExistence type="inferred from homology"/>
<dbReference type="Proteomes" id="UP000017813">
    <property type="component" value="Unassembled WGS sequence"/>
</dbReference>
<keyword evidence="4" id="KW-1003">Cell membrane</keyword>
<feature type="transmembrane region" description="Helical" evidence="8">
    <location>
        <begin position="342"/>
        <end position="362"/>
    </location>
</feature>
<feature type="transmembrane region" description="Helical" evidence="8">
    <location>
        <begin position="63"/>
        <end position="86"/>
    </location>
</feature>
<feature type="transmembrane region" description="Helical" evidence="8">
    <location>
        <begin position="235"/>
        <end position="256"/>
    </location>
</feature>
<reference evidence="10 11" key="1">
    <citation type="submission" date="2010-03" db="EMBL/GenBank/DDBJ databases">
        <authorList>
            <consortium name="The Broad Institute Genome Sequencing Platform"/>
            <person name="Ward D."/>
            <person name="Earl A."/>
            <person name="Feldgarden M."/>
            <person name="Gevers D."/>
            <person name="Young S."/>
            <person name="Zeng Q."/>
            <person name="Koehrsen M."/>
            <person name="Alvarado L."/>
            <person name="Berlin A.M."/>
            <person name="Borenstein D."/>
            <person name="Chapman S.B."/>
            <person name="Chen Z."/>
            <person name="Engels R."/>
            <person name="Freedman E."/>
            <person name="Gellesch M."/>
            <person name="Goldberg J."/>
            <person name="Griggs A."/>
            <person name="Gujja S."/>
            <person name="Heilman E.R."/>
            <person name="Heiman D.I."/>
            <person name="Hepburn T.A."/>
            <person name="Howarth C."/>
            <person name="Jen D."/>
            <person name="Larson L."/>
            <person name="Mehta T."/>
            <person name="Park D."/>
            <person name="Pearson M."/>
            <person name="Richards J."/>
            <person name="Roberts A."/>
            <person name="Saif S."/>
            <person name="Shea T.D."/>
            <person name="Shenoy N."/>
            <person name="Sisk P."/>
            <person name="Stolte C."/>
            <person name="Sykes S.N."/>
            <person name="Walk T."/>
            <person name="White J."/>
            <person name="Yandava C."/>
            <person name="Izard J."/>
            <person name="Baranova O.V."/>
            <person name="Blanton J.M."/>
            <person name="Tanner A.C."/>
            <person name="Dewhirst F."/>
            <person name="Haas B."/>
            <person name="Nusbaum C."/>
            <person name="Birren B."/>
        </authorList>
    </citation>
    <scope>NUCLEOTIDE SEQUENCE [LARGE SCALE GENOMIC DNA]</scope>
    <source>
        <strain evidence="10 11">ATCC 29453</strain>
    </source>
</reference>
<dbReference type="OrthoDB" id="9807274at2"/>
<evidence type="ECO:0000256" key="4">
    <source>
        <dbReference type="ARBA" id="ARBA00022475"/>
    </source>
</evidence>
<evidence type="ECO:0000256" key="2">
    <source>
        <dbReference type="ARBA" id="ARBA00008537"/>
    </source>
</evidence>
<dbReference type="Gene3D" id="1.20.1720.10">
    <property type="entry name" value="Multidrug resistance protein D"/>
    <property type="match status" value="1"/>
</dbReference>
<evidence type="ECO:0000256" key="1">
    <source>
        <dbReference type="ARBA" id="ARBA00004651"/>
    </source>
</evidence>
<dbReference type="GO" id="GO:0022857">
    <property type="term" value="F:transmembrane transporter activity"/>
    <property type="evidence" value="ECO:0007669"/>
    <property type="project" value="InterPro"/>
</dbReference>
<evidence type="ECO:0000256" key="7">
    <source>
        <dbReference type="ARBA" id="ARBA00023136"/>
    </source>
</evidence>